<name>A0AA41U841_9MICO</name>
<dbReference type="RefSeq" id="WP_236089837.1">
    <property type="nucleotide sequence ID" value="NZ_JAKGSG010000036.1"/>
</dbReference>
<dbReference type="InterPro" id="IPR002347">
    <property type="entry name" value="SDR_fam"/>
</dbReference>
<dbReference type="CDD" id="cd05233">
    <property type="entry name" value="SDR_c"/>
    <property type="match status" value="1"/>
</dbReference>
<dbReference type="AlphaFoldDB" id="A0AA41U841"/>
<dbReference type="InterPro" id="IPR036291">
    <property type="entry name" value="NAD(P)-bd_dom_sf"/>
</dbReference>
<comment type="caution">
    <text evidence="4">The sequence shown here is derived from an EMBL/GenBank/DDBJ whole genome shotgun (WGS) entry which is preliminary data.</text>
</comment>
<dbReference type="GO" id="GO:0016491">
    <property type="term" value="F:oxidoreductase activity"/>
    <property type="evidence" value="ECO:0007669"/>
    <property type="project" value="UniProtKB-KW"/>
</dbReference>
<proteinExistence type="inferred from homology"/>
<gene>
    <name evidence="4" type="ORF">L1785_13740</name>
</gene>
<dbReference type="PANTHER" id="PTHR43669">
    <property type="entry name" value="5-KETO-D-GLUCONATE 5-REDUCTASE"/>
    <property type="match status" value="1"/>
</dbReference>
<keyword evidence="5" id="KW-1185">Reference proteome</keyword>
<reference evidence="4" key="1">
    <citation type="submission" date="2022-01" db="EMBL/GenBank/DDBJ databases">
        <title>Antribacter sp. nov., isolated from Guizhou of China.</title>
        <authorList>
            <person name="Chengliang C."/>
            <person name="Ya Z."/>
        </authorList>
    </citation>
    <scope>NUCLEOTIDE SEQUENCE</scope>
    <source>
        <strain evidence="4">KLBMP 9083</strain>
    </source>
</reference>
<dbReference type="PRINTS" id="PR00080">
    <property type="entry name" value="SDRFAMILY"/>
</dbReference>
<organism evidence="4 5">
    <name type="scientific">Antribacter soli</name>
    <dbReference type="NCBI Taxonomy" id="2910976"/>
    <lineage>
        <taxon>Bacteria</taxon>
        <taxon>Bacillati</taxon>
        <taxon>Actinomycetota</taxon>
        <taxon>Actinomycetes</taxon>
        <taxon>Micrococcales</taxon>
        <taxon>Promicromonosporaceae</taxon>
        <taxon>Antribacter</taxon>
    </lineage>
</organism>
<keyword evidence="2" id="KW-0560">Oxidoreductase</keyword>
<evidence type="ECO:0000313" key="4">
    <source>
        <dbReference type="EMBL" id="MCF4122040.1"/>
    </source>
</evidence>
<evidence type="ECO:0000313" key="5">
    <source>
        <dbReference type="Proteomes" id="UP001165405"/>
    </source>
</evidence>
<comment type="similarity">
    <text evidence="1 3">Belongs to the short-chain dehydrogenases/reductases (SDR) family.</text>
</comment>
<dbReference type="EMBL" id="JAKGSG010000036">
    <property type="protein sequence ID" value="MCF4122040.1"/>
    <property type="molecule type" value="Genomic_DNA"/>
</dbReference>
<dbReference type="Proteomes" id="UP001165405">
    <property type="component" value="Unassembled WGS sequence"/>
</dbReference>
<sequence>MSGYDYTGKVMLVTGGAGGIGSALCRRFASGGAVCVVVDIDGDRAHQVADSLPGAGHLGLGCDLLDRVGVADLFEQVAAAFGRLDVLVNNVGMTSTERFDVRPVETIEREIDLNMISPLVATRLAVPLLRASADPRIVTTVSLAGIFPQGETPIYAASKFGLRGAMLSIALDLGTKGIRVGSVLPSATDTPMLRREAVDGGNSLQFQDPPQQPSDVVAAVVSLLDRPRLEAYPRVGESLLVRFSMLVPNLLPSLLPLFRKRGERGLARYLKDLRRRGLARQVDGRWELVKEA</sequence>
<protein>
    <submittedName>
        <fullName evidence="4">SDR family oxidoreductase</fullName>
    </submittedName>
</protein>
<accession>A0AA41U841</accession>
<dbReference type="PANTHER" id="PTHR43669:SF3">
    <property type="entry name" value="ALCOHOL DEHYDROGENASE, PUTATIVE (AFU_ORTHOLOGUE AFUA_3G03445)-RELATED"/>
    <property type="match status" value="1"/>
</dbReference>
<dbReference type="Gene3D" id="3.40.50.720">
    <property type="entry name" value="NAD(P)-binding Rossmann-like Domain"/>
    <property type="match status" value="1"/>
</dbReference>
<evidence type="ECO:0000256" key="2">
    <source>
        <dbReference type="ARBA" id="ARBA00023002"/>
    </source>
</evidence>
<evidence type="ECO:0000256" key="3">
    <source>
        <dbReference type="RuleBase" id="RU000363"/>
    </source>
</evidence>
<dbReference type="PRINTS" id="PR00081">
    <property type="entry name" value="GDHRDH"/>
</dbReference>
<dbReference type="Pfam" id="PF00106">
    <property type="entry name" value="adh_short"/>
    <property type="match status" value="1"/>
</dbReference>
<evidence type="ECO:0000256" key="1">
    <source>
        <dbReference type="ARBA" id="ARBA00006484"/>
    </source>
</evidence>
<dbReference type="SUPFAM" id="SSF51735">
    <property type="entry name" value="NAD(P)-binding Rossmann-fold domains"/>
    <property type="match status" value="1"/>
</dbReference>